<protein>
    <recommendedName>
        <fullName evidence="11">Glycine reductase</fullName>
    </recommendedName>
</protein>
<organism evidence="9 10">
    <name type="scientific">Clostridium moniliforme</name>
    <dbReference type="NCBI Taxonomy" id="39489"/>
    <lineage>
        <taxon>Bacteria</taxon>
        <taxon>Bacillati</taxon>
        <taxon>Bacillota</taxon>
        <taxon>Clostridia</taxon>
        <taxon>Eubacteriales</taxon>
        <taxon>Clostridiaceae</taxon>
        <taxon>Clostridium</taxon>
    </lineage>
</organism>
<reference evidence="9 10" key="1">
    <citation type="submission" date="2021-03" db="EMBL/GenBank/DDBJ databases">
        <title>Genomic Encyclopedia of Type Strains, Phase IV (KMG-IV): sequencing the most valuable type-strain genomes for metagenomic binning, comparative biology and taxonomic classification.</title>
        <authorList>
            <person name="Goeker M."/>
        </authorList>
    </citation>
    <scope>NUCLEOTIDE SEQUENCE [LARGE SCALE GENOMIC DNA]</scope>
    <source>
        <strain evidence="9 10">DSM 3984</strain>
    </source>
</reference>
<dbReference type="Proteomes" id="UP000783390">
    <property type="component" value="Unassembled WGS sequence"/>
</dbReference>
<evidence type="ECO:0000256" key="5">
    <source>
        <dbReference type="ARBA" id="ARBA00025846"/>
    </source>
</evidence>
<comment type="similarity">
    <text evidence="1">Belongs to the GrdA family.</text>
</comment>
<dbReference type="PIRSF" id="PIRSF000181">
    <property type="entry name" value="Grc_selenoprot_A"/>
    <property type="match status" value="1"/>
</dbReference>
<comment type="catalytic activity">
    <reaction evidence="7">
        <text>acetyl phosphate + trimethylamine + [thioredoxin]-disulfide + H2O = glycine betaine + [thioredoxin]-dithiol + phosphate + H(+)</text>
        <dbReference type="Rhea" id="RHEA:11848"/>
        <dbReference type="Rhea" id="RHEA-COMP:10698"/>
        <dbReference type="Rhea" id="RHEA-COMP:10700"/>
        <dbReference type="ChEBI" id="CHEBI:15377"/>
        <dbReference type="ChEBI" id="CHEBI:15378"/>
        <dbReference type="ChEBI" id="CHEBI:17750"/>
        <dbReference type="ChEBI" id="CHEBI:22191"/>
        <dbReference type="ChEBI" id="CHEBI:29950"/>
        <dbReference type="ChEBI" id="CHEBI:43474"/>
        <dbReference type="ChEBI" id="CHEBI:50058"/>
        <dbReference type="ChEBI" id="CHEBI:58389"/>
        <dbReference type="EC" id="1.21.4.4"/>
    </reaction>
</comment>
<comment type="catalytic activity">
    <reaction evidence="6">
        <text>acetyl phosphate + [thioredoxin]-disulfide + NH4(+) + H2O = [thioredoxin]-dithiol + glycine + phosphate + H(+)</text>
        <dbReference type="Rhea" id="RHEA:12232"/>
        <dbReference type="Rhea" id="RHEA-COMP:10698"/>
        <dbReference type="Rhea" id="RHEA-COMP:10700"/>
        <dbReference type="ChEBI" id="CHEBI:15377"/>
        <dbReference type="ChEBI" id="CHEBI:15378"/>
        <dbReference type="ChEBI" id="CHEBI:22191"/>
        <dbReference type="ChEBI" id="CHEBI:28938"/>
        <dbReference type="ChEBI" id="CHEBI:29950"/>
        <dbReference type="ChEBI" id="CHEBI:43474"/>
        <dbReference type="ChEBI" id="CHEBI:50058"/>
        <dbReference type="ChEBI" id="CHEBI:57305"/>
        <dbReference type="EC" id="1.21.4.2"/>
    </reaction>
</comment>
<keyword evidence="3" id="KW-0560">Oxidoreductase</keyword>
<dbReference type="NCBIfam" id="NF040748">
    <property type="entry name" value="reduct_selen_A"/>
    <property type="match status" value="1"/>
</dbReference>
<evidence type="ECO:0000256" key="4">
    <source>
        <dbReference type="ARBA" id="ARBA00025583"/>
    </source>
</evidence>
<gene>
    <name evidence="9" type="ORF">J2Z53_000670</name>
</gene>
<proteinExistence type="inferred from homology"/>
<comment type="function">
    <text evidence="4">In the first step of glycine, betaine and sarcosine reductases, the substrate is bound to component PB via a Schiff base intermediate. Then the PB-activated substrate is nucleophilically attacked by the selenol anion of component PA to transform it to a carboxymethylated selenoether and the respective amine. By action of component PC, acetyl phosphate is formed, leaving component PA in its oxidized state. Finally component PA becomes reduced by the thioredoxin system to start a new catalytic cycle of reductive deamination.</text>
</comment>
<accession>A0ABS4EYL6</accession>
<evidence type="ECO:0000256" key="7">
    <source>
        <dbReference type="ARBA" id="ARBA00048189"/>
    </source>
</evidence>
<dbReference type="InterPro" id="IPR006812">
    <property type="entry name" value="GRDA"/>
</dbReference>
<evidence type="ECO:0000256" key="1">
    <source>
        <dbReference type="ARBA" id="ARBA00010866"/>
    </source>
</evidence>
<comment type="subunit">
    <text evidence="5">Monomer. Component of the glycine, sarcosine and betaine reductase complexes, together with components B and C.</text>
</comment>
<evidence type="ECO:0000256" key="2">
    <source>
        <dbReference type="ARBA" id="ARBA00022933"/>
    </source>
</evidence>
<name>A0ABS4EYL6_9CLOT</name>
<keyword evidence="10" id="KW-1185">Reference proteome</keyword>
<evidence type="ECO:0008006" key="11">
    <source>
        <dbReference type="Google" id="ProtNLM"/>
    </source>
</evidence>
<dbReference type="EMBL" id="JAGGJZ010000001">
    <property type="protein sequence ID" value="MBP1889091.1"/>
    <property type="molecule type" value="Genomic_DNA"/>
</dbReference>
<keyword evidence="2" id="KW-0712">Selenocysteine</keyword>
<comment type="caution">
    <text evidence="9">The sequence shown here is derived from an EMBL/GenBank/DDBJ whole genome shotgun (WGS) entry which is preliminary data.</text>
</comment>
<comment type="catalytic activity">
    <reaction evidence="8">
        <text>acetyl phosphate + methylamine + [thioredoxin]-disulfide + H2O = sarcosine + [thioredoxin]-dithiol + phosphate + H(+)</text>
        <dbReference type="Rhea" id="RHEA:12825"/>
        <dbReference type="Rhea" id="RHEA-COMP:10698"/>
        <dbReference type="Rhea" id="RHEA-COMP:10700"/>
        <dbReference type="ChEBI" id="CHEBI:15377"/>
        <dbReference type="ChEBI" id="CHEBI:15378"/>
        <dbReference type="ChEBI" id="CHEBI:22191"/>
        <dbReference type="ChEBI" id="CHEBI:29950"/>
        <dbReference type="ChEBI" id="CHEBI:43474"/>
        <dbReference type="ChEBI" id="CHEBI:50058"/>
        <dbReference type="ChEBI" id="CHEBI:57433"/>
        <dbReference type="ChEBI" id="CHEBI:59338"/>
        <dbReference type="EC" id="1.21.4.3"/>
    </reaction>
</comment>
<evidence type="ECO:0000313" key="10">
    <source>
        <dbReference type="Proteomes" id="UP000783390"/>
    </source>
</evidence>
<evidence type="ECO:0000256" key="6">
    <source>
        <dbReference type="ARBA" id="ARBA00047603"/>
    </source>
</evidence>
<sequence length="110" mass="11916">MDLEIQQRVKDLTEKYGAENVVVILGGAEAEAAGLSAETVCAGDPTFAGPLAGIALGLGVYHIVEPEIKEECDATIYDEQCGMMEMVLDVDEICNEVKSVRDEYSKFNKL</sequence>
<evidence type="ECO:0000256" key="8">
    <source>
        <dbReference type="ARBA" id="ARBA00048720"/>
    </source>
</evidence>
<dbReference type="Pfam" id="PF04723">
    <property type="entry name" value="GRDA"/>
    <property type="match status" value="1"/>
</dbReference>
<evidence type="ECO:0000256" key="3">
    <source>
        <dbReference type="ARBA" id="ARBA00023002"/>
    </source>
</evidence>
<evidence type="ECO:0000313" key="9">
    <source>
        <dbReference type="EMBL" id="MBP1889091.1"/>
    </source>
</evidence>